<dbReference type="AlphaFoldDB" id="A0A7W7IKD6"/>
<dbReference type="EMBL" id="JACHMV010000001">
    <property type="protein sequence ID" value="MBB4778736.1"/>
    <property type="molecule type" value="Genomic_DNA"/>
</dbReference>
<reference evidence="1 2" key="1">
    <citation type="submission" date="2020-08" db="EMBL/GenBank/DDBJ databases">
        <title>Sequencing the genomes of 1000 actinobacteria strains.</title>
        <authorList>
            <person name="Klenk H.-P."/>
        </authorList>
    </citation>
    <scope>NUCLEOTIDE SEQUENCE [LARGE SCALE GENOMIC DNA]</scope>
    <source>
        <strain evidence="1 2">DSM 44772</strain>
    </source>
</reference>
<evidence type="ECO:0008006" key="3">
    <source>
        <dbReference type="Google" id="ProtNLM"/>
    </source>
</evidence>
<evidence type="ECO:0000313" key="2">
    <source>
        <dbReference type="Proteomes" id="UP000549343"/>
    </source>
</evidence>
<organism evidence="1 2">
    <name type="scientific">Actinomadura livida</name>
    <dbReference type="NCBI Taxonomy" id="79909"/>
    <lineage>
        <taxon>Bacteria</taxon>
        <taxon>Bacillati</taxon>
        <taxon>Actinomycetota</taxon>
        <taxon>Actinomycetes</taxon>
        <taxon>Streptosporangiales</taxon>
        <taxon>Thermomonosporaceae</taxon>
        <taxon>Actinomadura</taxon>
    </lineage>
</organism>
<proteinExistence type="predicted"/>
<dbReference type="RefSeq" id="WP_184889937.1">
    <property type="nucleotide sequence ID" value="NZ_BAAAHD010000034.1"/>
</dbReference>
<name>A0A7W7IKD6_9ACTN</name>
<gene>
    <name evidence="1" type="ORF">F4557_007154</name>
</gene>
<evidence type="ECO:0000313" key="1">
    <source>
        <dbReference type="EMBL" id="MBB4778736.1"/>
    </source>
</evidence>
<comment type="caution">
    <text evidence="1">The sequence shown here is derived from an EMBL/GenBank/DDBJ whole genome shotgun (WGS) entry which is preliminary data.</text>
</comment>
<dbReference type="SUPFAM" id="SSF50475">
    <property type="entry name" value="FMN-binding split barrel"/>
    <property type="match status" value="1"/>
</dbReference>
<protein>
    <recommendedName>
        <fullName evidence="3">Pyridoxamine 5'-phosphate oxidase putative domain-containing protein</fullName>
    </recommendedName>
</protein>
<dbReference type="Proteomes" id="UP000549343">
    <property type="component" value="Unassembled WGS sequence"/>
</dbReference>
<accession>A0A7W7IKD6</accession>
<sequence>MPTTASPDVLATSIDAIRSSQARQRPIVMVTCAADGLPWVCVPDWGELRVIEDRCLRVAIWPDDPTVDDLDRGEPVLLIVTGSPDVHLIRATARRLADAAMVWAHYDLTITSARIADRGTAPYSAQLSPDTAARREILNGTAPR</sequence>